<proteinExistence type="inferred from homology"/>
<feature type="domain" description="Reverse transcriptase" evidence="2">
    <location>
        <begin position="50"/>
        <end position="297"/>
    </location>
</feature>
<dbReference type="STRING" id="395965.Msil_2144"/>
<dbReference type="OrthoDB" id="9793236at2"/>
<dbReference type="InterPro" id="IPR043502">
    <property type="entry name" value="DNA/RNA_pol_sf"/>
</dbReference>
<dbReference type="SUPFAM" id="SSF56672">
    <property type="entry name" value="DNA/RNA polymerases"/>
    <property type="match status" value="1"/>
</dbReference>
<dbReference type="AlphaFoldDB" id="B8ERN1"/>
<dbReference type="RefSeq" id="WP_012591153.1">
    <property type="nucleotide sequence ID" value="NC_011666.1"/>
</dbReference>
<accession>B8ERN1</accession>
<dbReference type="KEGG" id="msl:Msil_2144"/>
<dbReference type="Pfam" id="PF00078">
    <property type="entry name" value="RVT_1"/>
    <property type="match status" value="1"/>
</dbReference>
<comment type="similarity">
    <text evidence="1">Belongs to the bacterial reverse transcriptase family.</text>
</comment>
<dbReference type="InterPro" id="IPR051083">
    <property type="entry name" value="GrpII_Intron_Splice-Mob/Def"/>
</dbReference>
<dbReference type="PANTHER" id="PTHR34047">
    <property type="entry name" value="NUCLEAR INTRON MATURASE 1, MITOCHONDRIAL-RELATED"/>
    <property type="match status" value="1"/>
</dbReference>
<sequence>MDFAKQVRIAKTLNKAWKAVQRNSQTSKSIETRREVEAFEANSQSNLKRIADQLLHRKFIFPAAKGVPIQKAKGKRGDIRPLVVAKVEARIVQRAIHDVLIEVPSIRRYVRTPYSFGGVRKEKDDSVSAVPAAIDAAMAAIGDGFSYYIRSDITAFFTKIPKSAVAALVSDAVGHQSEFMDLFRRAIHVELENMARLARTVNAFPIYDIGVAQGNSLSPLLGNILLYDFDQQMNGNPDAVCLRYIDDFIIFAKTQQLAENMFQKAIHILASHGMSVAKHKTVKGLVRDKFEFLGIEFANGLLRPCSASRHRMILSIDKILISSRDALRGFKKTGELNRQCSFLHTLLKVSGIVQGWGAHYWFCKDRSCFDEMDKRIGTMISRYFGVVRDEREGCTNLQKWQMLGLTPLSNMQRRPFVWPKKGEKYISSVNPPPPAIPIPITR</sequence>
<evidence type="ECO:0000259" key="2">
    <source>
        <dbReference type="PROSITE" id="PS50878"/>
    </source>
</evidence>
<keyword evidence="3" id="KW-0548">Nucleotidyltransferase</keyword>
<dbReference type="EMBL" id="CP001280">
    <property type="protein sequence ID" value="ACK51083.1"/>
    <property type="molecule type" value="Genomic_DNA"/>
</dbReference>
<dbReference type="PROSITE" id="PS50878">
    <property type="entry name" value="RT_POL"/>
    <property type="match status" value="1"/>
</dbReference>
<evidence type="ECO:0000313" key="3">
    <source>
        <dbReference type="EMBL" id="ACK51083.1"/>
    </source>
</evidence>
<keyword evidence="4" id="KW-1185">Reference proteome</keyword>
<dbReference type="HOGENOM" id="CLU_043147_0_0_5"/>
<gene>
    <name evidence="3" type="ordered locus">Msil_2144</name>
</gene>
<dbReference type="InterPro" id="IPR043128">
    <property type="entry name" value="Rev_trsase/Diguanyl_cyclase"/>
</dbReference>
<organism evidence="3 4">
    <name type="scientific">Methylocella silvestris (strain DSM 15510 / CIP 108128 / LMG 27833 / NCIMB 13906 / BL2)</name>
    <dbReference type="NCBI Taxonomy" id="395965"/>
    <lineage>
        <taxon>Bacteria</taxon>
        <taxon>Pseudomonadati</taxon>
        <taxon>Pseudomonadota</taxon>
        <taxon>Alphaproteobacteria</taxon>
        <taxon>Hyphomicrobiales</taxon>
        <taxon>Beijerinckiaceae</taxon>
        <taxon>Methylocella</taxon>
    </lineage>
</organism>
<protein>
    <submittedName>
        <fullName evidence="3">RNA-directed DNA polymerase (Reverse transcriptase)</fullName>
    </submittedName>
</protein>
<keyword evidence="3" id="KW-0808">Transferase</keyword>
<dbReference type="InterPro" id="IPR000477">
    <property type="entry name" value="RT_dom"/>
</dbReference>
<dbReference type="PANTHER" id="PTHR34047:SF8">
    <property type="entry name" value="PROTEIN YKFC"/>
    <property type="match status" value="1"/>
</dbReference>
<keyword evidence="3" id="KW-0695">RNA-directed DNA polymerase</keyword>
<dbReference type="eggNOG" id="COG3344">
    <property type="taxonomic scope" value="Bacteria"/>
</dbReference>
<evidence type="ECO:0000256" key="1">
    <source>
        <dbReference type="ARBA" id="ARBA00034120"/>
    </source>
</evidence>
<reference evidence="3 4" key="1">
    <citation type="journal article" date="2010" name="J. Bacteriol.">
        <title>Complete genome sequence of the aerobic facultative methanotroph Methylocella silvestris BL2.</title>
        <authorList>
            <person name="Chen Y."/>
            <person name="Crombie A."/>
            <person name="Rahman M.T."/>
            <person name="Dedysh S.N."/>
            <person name="Liesack W."/>
            <person name="Stott M.B."/>
            <person name="Alam M."/>
            <person name="Theisen A.R."/>
            <person name="Murrell J.C."/>
            <person name="Dunfield P.F."/>
        </authorList>
    </citation>
    <scope>NUCLEOTIDE SEQUENCE [LARGE SCALE GENOMIC DNA]</scope>
    <source>
        <strain evidence="4">DSM 15510 / CIP 108128 / LMG 27833 / NCIMB 13906 / BL2</strain>
    </source>
</reference>
<dbReference type="Proteomes" id="UP000002257">
    <property type="component" value="Chromosome"/>
</dbReference>
<evidence type="ECO:0000313" key="4">
    <source>
        <dbReference type="Proteomes" id="UP000002257"/>
    </source>
</evidence>
<name>B8ERN1_METSB</name>
<dbReference type="Gene3D" id="3.30.70.270">
    <property type="match status" value="1"/>
</dbReference>
<dbReference type="GO" id="GO:0003964">
    <property type="term" value="F:RNA-directed DNA polymerase activity"/>
    <property type="evidence" value="ECO:0007669"/>
    <property type="project" value="UniProtKB-KW"/>
</dbReference>